<organism evidence="7">
    <name type="scientific">Gracilinema caldarium</name>
    <dbReference type="NCBI Taxonomy" id="215591"/>
    <lineage>
        <taxon>Bacteria</taxon>
        <taxon>Pseudomonadati</taxon>
        <taxon>Spirochaetota</taxon>
        <taxon>Spirochaetia</taxon>
        <taxon>Spirochaetales</taxon>
        <taxon>Breznakiellaceae</taxon>
        <taxon>Gracilinema</taxon>
    </lineage>
</organism>
<dbReference type="Gene3D" id="6.10.340.10">
    <property type="match status" value="1"/>
</dbReference>
<dbReference type="Pfam" id="PF02518">
    <property type="entry name" value="HATPase_c"/>
    <property type="match status" value="1"/>
</dbReference>
<dbReference type="Gene3D" id="3.30.565.10">
    <property type="entry name" value="Histidine kinase-like ATPase, C-terminal domain"/>
    <property type="match status" value="1"/>
</dbReference>
<keyword evidence="5" id="KW-0812">Transmembrane</keyword>
<dbReference type="Pfam" id="PF06580">
    <property type="entry name" value="His_kinase"/>
    <property type="match status" value="1"/>
</dbReference>
<comment type="caution">
    <text evidence="7">The sequence shown here is derived from an EMBL/GenBank/DDBJ whole genome shotgun (WGS) entry which is preliminary data.</text>
</comment>
<dbReference type="SMART" id="SM00304">
    <property type="entry name" value="HAMP"/>
    <property type="match status" value="1"/>
</dbReference>
<evidence type="ECO:0000256" key="4">
    <source>
        <dbReference type="ARBA" id="ARBA00022777"/>
    </source>
</evidence>
<dbReference type="PROSITE" id="PS50885">
    <property type="entry name" value="HAMP"/>
    <property type="match status" value="1"/>
</dbReference>
<protein>
    <submittedName>
        <fullName evidence="7">HAMP domain-containing protein</fullName>
    </submittedName>
</protein>
<name>A0A7C3E2N1_9SPIR</name>
<dbReference type="Pfam" id="PF00672">
    <property type="entry name" value="HAMP"/>
    <property type="match status" value="1"/>
</dbReference>
<keyword evidence="5" id="KW-0472">Membrane</keyword>
<proteinExistence type="predicted"/>
<sequence>MRLIRTIREKLMITALVPVMLLATTAFFTVFTITSAVQGVQGLFIKNYYMQELLTEVNYVKTSLSSYMATKNSDDLRKVIHYSRSLSERAAQLDKEVSTDQESLLERNIASLIGEFISASNNAVQAKRGRNLSEYTQRIQRVEELADLIQERSNLLILDRMKIQLSAFSVFSKNVSLIRNLSLAMIFVALLFSITVIYYFTEKVSGPIIHLGTEANRIASGIFDQRELLVEADDEIGAAARAFNLMKKSIQQSFDEIRKKAEIERALMEQQVKNLEMTSLLKNAELSALQARINPHFLFNTLNTGIQLAVVEDADRTRRYLEQLTKLMRYSFRDLDVPVALAEEMDSLRSYLYLMSIRFPDVFDFSMQIISPAEQAIIPKMTIQPLVENAIRHGLKDMTGGASLTIQAYIDETNRLWIHIEDNGCGISQNRIAEIFYAADSGTTLAQSGEGGMGMVNVIQRLRLFSGQRDVLRIEQAEPSGTRIIISLPYKENT</sequence>
<evidence type="ECO:0000259" key="6">
    <source>
        <dbReference type="PROSITE" id="PS50885"/>
    </source>
</evidence>
<dbReference type="GO" id="GO:0016020">
    <property type="term" value="C:membrane"/>
    <property type="evidence" value="ECO:0007669"/>
    <property type="project" value="UniProtKB-SubCell"/>
</dbReference>
<dbReference type="PANTHER" id="PTHR34220">
    <property type="entry name" value="SENSOR HISTIDINE KINASE YPDA"/>
    <property type="match status" value="1"/>
</dbReference>
<evidence type="ECO:0000256" key="2">
    <source>
        <dbReference type="ARBA" id="ARBA00022553"/>
    </source>
</evidence>
<keyword evidence="4" id="KW-0418">Kinase</keyword>
<dbReference type="AlphaFoldDB" id="A0A7C3E2N1"/>
<keyword evidence="5" id="KW-1133">Transmembrane helix</keyword>
<feature type="transmembrane region" description="Helical" evidence="5">
    <location>
        <begin position="181"/>
        <end position="200"/>
    </location>
</feature>
<keyword evidence="3" id="KW-0808">Transferase</keyword>
<keyword evidence="2" id="KW-0597">Phosphoprotein</keyword>
<dbReference type="SUPFAM" id="SSF55874">
    <property type="entry name" value="ATPase domain of HSP90 chaperone/DNA topoisomerase II/histidine kinase"/>
    <property type="match status" value="1"/>
</dbReference>
<accession>A0A7C3E2N1</accession>
<dbReference type="InterPro" id="IPR010559">
    <property type="entry name" value="Sig_transdc_His_kin_internal"/>
</dbReference>
<dbReference type="InterPro" id="IPR003660">
    <property type="entry name" value="HAMP_dom"/>
</dbReference>
<evidence type="ECO:0000256" key="1">
    <source>
        <dbReference type="ARBA" id="ARBA00004370"/>
    </source>
</evidence>
<dbReference type="InterPro" id="IPR003594">
    <property type="entry name" value="HATPase_dom"/>
</dbReference>
<reference evidence="7" key="1">
    <citation type="journal article" date="2020" name="mSystems">
        <title>Genome- and Community-Level Interaction Insights into Carbon Utilization and Element Cycling Functions of Hydrothermarchaeota in Hydrothermal Sediment.</title>
        <authorList>
            <person name="Zhou Z."/>
            <person name="Liu Y."/>
            <person name="Xu W."/>
            <person name="Pan J."/>
            <person name="Luo Z.H."/>
            <person name="Li M."/>
        </authorList>
    </citation>
    <scope>NUCLEOTIDE SEQUENCE [LARGE SCALE GENOMIC DNA]</scope>
    <source>
        <strain evidence="7">SpSt-503</strain>
    </source>
</reference>
<dbReference type="GO" id="GO:0000155">
    <property type="term" value="F:phosphorelay sensor kinase activity"/>
    <property type="evidence" value="ECO:0007669"/>
    <property type="project" value="InterPro"/>
</dbReference>
<evidence type="ECO:0000256" key="3">
    <source>
        <dbReference type="ARBA" id="ARBA00022679"/>
    </source>
</evidence>
<gene>
    <name evidence="7" type="ORF">ENS59_10040</name>
</gene>
<dbReference type="PANTHER" id="PTHR34220:SF7">
    <property type="entry name" value="SENSOR HISTIDINE KINASE YPDA"/>
    <property type="match status" value="1"/>
</dbReference>
<dbReference type="CDD" id="cd06225">
    <property type="entry name" value="HAMP"/>
    <property type="match status" value="1"/>
</dbReference>
<evidence type="ECO:0000256" key="5">
    <source>
        <dbReference type="SAM" id="Phobius"/>
    </source>
</evidence>
<dbReference type="InterPro" id="IPR036890">
    <property type="entry name" value="HATPase_C_sf"/>
</dbReference>
<feature type="domain" description="HAMP" evidence="6">
    <location>
        <begin position="202"/>
        <end position="255"/>
    </location>
</feature>
<dbReference type="InterPro" id="IPR050640">
    <property type="entry name" value="Bact_2-comp_sensor_kinase"/>
</dbReference>
<comment type="subcellular location">
    <subcellularLocation>
        <location evidence="1">Membrane</location>
    </subcellularLocation>
</comment>
<dbReference type="SMART" id="SM00387">
    <property type="entry name" value="HATPase_c"/>
    <property type="match status" value="1"/>
</dbReference>
<dbReference type="EMBL" id="DSVL01000308">
    <property type="protein sequence ID" value="HFH29832.1"/>
    <property type="molecule type" value="Genomic_DNA"/>
</dbReference>
<dbReference type="SUPFAM" id="SSF158472">
    <property type="entry name" value="HAMP domain-like"/>
    <property type="match status" value="1"/>
</dbReference>
<evidence type="ECO:0000313" key="7">
    <source>
        <dbReference type="EMBL" id="HFH29832.1"/>
    </source>
</evidence>